<proteinExistence type="predicted"/>
<dbReference type="EMBL" id="MT142547">
    <property type="protein sequence ID" value="QJA84996.1"/>
    <property type="molecule type" value="Genomic_DNA"/>
</dbReference>
<dbReference type="InterPro" id="IPR029044">
    <property type="entry name" value="Nucleotide-diphossugar_trans"/>
</dbReference>
<gene>
    <name evidence="1" type="ORF">MM415B02303_0004</name>
</gene>
<organism evidence="1">
    <name type="scientific">viral metagenome</name>
    <dbReference type="NCBI Taxonomy" id="1070528"/>
    <lineage>
        <taxon>unclassified sequences</taxon>
        <taxon>metagenomes</taxon>
        <taxon>organismal metagenomes</taxon>
    </lineage>
</organism>
<dbReference type="GO" id="GO:0016740">
    <property type="term" value="F:transferase activity"/>
    <property type="evidence" value="ECO:0007669"/>
    <property type="project" value="UniProtKB-KW"/>
</dbReference>
<dbReference type="Gene3D" id="3.90.550.10">
    <property type="entry name" value="Spore Coat Polysaccharide Biosynthesis Protein SpsA, Chain A"/>
    <property type="match status" value="1"/>
</dbReference>
<accession>A0A6M3KSF7</accession>
<evidence type="ECO:0000313" key="1">
    <source>
        <dbReference type="EMBL" id="QJA84996.1"/>
    </source>
</evidence>
<protein>
    <submittedName>
        <fullName evidence="1">Putative glycosyltransferase</fullName>
    </submittedName>
</protein>
<reference evidence="1" key="1">
    <citation type="submission" date="2020-03" db="EMBL/GenBank/DDBJ databases">
        <title>The deep terrestrial virosphere.</title>
        <authorList>
            <person name="Holmfeldt K."/>
            <person name="Nilsson E."/>
            <person name="Simone D."/>
            <person name="Lopez-Fernandez M."/>
            <person name="Wu X."/>
            <person name="de Brujin I."/>
            <person name="Lundin D."/>
            <person name="Andersson A."/>
            <person name="Bertilsson S."/>
            <person name="Dopson M."/>
        </authorList>
    </citation>
    <scope>NUCLEOTIDE SEQUENCE</scope>
    <source>
        <strain evidence="1">MM415B02303</strain>
    </source>
</reference>
<sequence>MKPLVVASNMFNEIDQVQEWYDNMREIADAGILIVDTGSTDGSREFFEERANSYLKYVVDDIILREGYGPARNHLRLLGKQFFPRAHWLLYLDFDERLEKEDFHNLRFLKDYLNEAYDIVALPRLNRLSRDNDLTKYDFRINPDYQARMTRLDAPVRYIRKIHEQIVGGRIFAELTNPKIHHHHRSTSKEKRDYIGKVCVMLHDADNEFKHTVPDHHKADHYRELLKKEGLHGK</sequence>
<name>A0A6M3KSF7_9ZZZZ</name>
<keyword evidence="1" id="KW-0808">Transferase</keyword>
<dbReference type="SUPFAM" id="SSF53448">
    <property type="entry name" value="Nucleotide-diphospho-sugar transferases"/>
    <property type="match status" value="1"/>
</dbReference>
<dbReference type="AlphaFoldDB" id="A0A6M3KSF7"/>